<sequence length="152" mass="16518">MDGGPRPITPALMKVGLVLWFRTPNIRQGFDANAHSHHDGVFETASVNIGVCPGAQQPCRPTRGKRKPLMPTPGFISATVLTLQTMPCCNALACSSVGCRESRVQKRTRADSRGSRRKLALHVCIISNVGIWQTRQVQLDSTGGCLDAQPQR</sequence>
<reference evidence="1" key="2">
    <citation type="submission" date="2023-05" db="EMBL/GenBank/DDBJ databases">
        <authorList>
            <consortium name="Lawrence Berkeley National Laboratory"/>
            <person name="Steindorff A."/>
            <person name="Hensen N."/>
            <person name="Bonometti L."/>
            <person name="Westerberg I."/>
            <person name="Brannstrom I.O."/>
            <person name="Guillou S."/>
            <person name="Cros-Aarteil S."/>
            <person name="Calhoun S."/>
            <person name="Haridas S."/>
            <person name="Kuo A."/>
            <person name="Mondo S."/>
            <person name="Pangilinan J."/>
            <person name="Riley R."/>
            <person name="Labutti K."/>
            <person name="Andreopoulos B."/>
            <person name="Lipzen A."/>
            <person name="Chen C."/>
            <person name="Yanf M."/>
            <person name="Daum C."/>
            <person name="Ng V."/>
            <person name="Clum A."/>
            <person name="Ohm R."/>
            <person name="Martin F."/>
            <person name="Silar P."/>
            <person name="Natvig D."/>
            <person name="Lalanne C."/>
            <person name="Gautier V."/>
            <person name="Ament-Velasquez S.L."/>
            <person name="Kruys A."/>
            <person name="Hutchinson M.I."/>
            <person name="Powell A.J."/>
            <person name="Barry K."/>
            <person name="Miller A.N."/>
            <person name="Grigoriev I.V."/>
            <person name="Debuchy R."/>
            <person name="Gladieux P."/>
            <person name="Thoren M.H."/>
            <person name="Johannesson H."/>
        </authorList>
    </citation>
    <scope>NUCLEOTIDE SEQUENCE</scope>
    <source>
        <strain evidence="1">CBS 123565</strain>
    </source>
</reference>
<comment type="caution">
    <text evidence="1">The sequence shown here is derived from an EMBL/GenBank/DDBJ whole genome shotgun (WGS) entry which is preliminary data.</text>
</comment>
<dbReference type="AlphaFoldDB" id="A0AAN6UJM9"/>
<keyword evidence="2" id="KW-1185">Reference proteome</keyword>
<accession>A0AAN6UJM9</accession>
<name>A0AAN6UJM9_9PEZI</name>
<protein>
    <submittedName>
        <fullName evidence="1">Uncharacterized protein</fullName>
    </submittedName>
</protein>
<dbReference type="EMBL" id="MU853414">
    <property type="protein sequence ID" value="KAK4132901.1"/>
    <property type="molecule type" value="Genomic_DNA"/>
</dbReference>
<proteinExistence type="predicted"/>
<gene>
    <name evidence="1" type="ORF">BT67DRAFT_443270</name>
</gene>
<reference evidence="1" key="1">
    <citation type="journal article" date="2023" name="Mol. Phylogenet. Evol.">
        <title>Genome-scale phylogeny and comparative genomics of the fungal order Sordariales.</title>
        <authorList>
            <person name="Hensen N."/>
            <person name="Bonometti L."/>
            <person name="Westerberg I."/>
            <person name="Brannstrom I.O."/>
            <person name="Guillou S."/>
            <person name="Cros-Aarteil S."/>
            <person name="Calhoun S."/>
            <person name="Haridas S."/>
            <person name="Kuo A."/>
            <person name="Mondo S."/>
            <person name="Pangilinan J."/>
            <person name="Riley R."/>
            <person name="LaButti K."/>
            <person name="Andreopoulos B."/>
            <person name="Lipzen A."/>
            <person name="Chen C."/>
            <person name="Yan M."/>
            <person name="Daum C."/>
            <person name="Ng V."/>
            <person name="Clum A."/>
            <person name="Steindorff A."/>
            <person name="Ohm R.A."/>
            <person name="Martin F."/>
            <person name="Silar P."/>
            <person name="Natvig D.O."/>
            <person name="Lalanne C."/>
            <person name="Gautier V."/>
            <person name="Ament-Velasquez S.L."/>
            <person name="Kruys A."/>
            <person name="Hutchinson M.I."/>
            <person name="Powell A.J."/>
            <person name="Barry K."/>
            <person name="Miller A.N."/>
            <person name="Grigoriev I.V."/>
            <person name="Debuchy R."/>
            <person name="Gladieux P."/>
            <person name="Hiltunen Thoren M."/>
            <person name="Johannesson H."/>
        </authorList>
    </citation>
    <scope>NUCLEOTIDE SEQUENCE</scope>
    <source>
        <strain evidence="1">CBS 123565</strain>
    </source>
</reference>
<organism evidence="1 2">
    <name type="scientific">Trichocladium antarcticum</name>
    <dbReference type="NCBI Taxonomy" id="1450529"/>
    <lineage>
        <taxon>Eukaryota</taxon>
        <taxon>Fungi</taxon>
        <taxon>Dikarya</taxon>
        <taxon>Ascomycota</taxon>
        <taxon>Pezizomycotina</taxon>
        <taxon>Sordariomycetes</taxon>
        <taxon>Sordariomycetidae</taxon>
        <taxon>Sordariales</taxon>
        <taxon>Chaetomiaceae</taxon>
        <taxon>Trichocladium</taxon>
    </lineage>
</organism>
<evidence type="ECO:0000313" key="2">
    <source>
        <dbReference type="Proteomes" id="UP001304895"/>
    </source>
</evidence>
<dbReference type="Proteomes" id="UP001304895">
    <property type="component" value="Unassembled WGS sequence"/>
</dbReference>
<evidence type="ECO:0000313" key="1">
    <source>
        <dbReference type="EMBL" id="KAK4132901.1"/>
    </source>
</evidence>